<gene>
    <name evidence="1" type="ORF">AVDCRST_MAG77-815</name>
</gene>
<name>A0A6J4HK95_9CHLR</name>
<dbReference type="EMBL" id="CADCTC010000051">
    <property type="protein sequence ID" value="CAA9227284.1"/>
    <property type="molecule type" value="Genomic_DNA"/>
</dbReference>
<dbReference type="SUPFAM" id="SSF53850">
    <property type="entry name" value="Periplasmic binding protein-like II"/>
    <property type="match status" value="1"/>
</dbReference>
<feature type="non-terminal residue" evidence="1">
    <location>
        <position position="38"/>
    </location>
</feature>
<reference evidence="1" key="1">
    <citation type="submission" date="2020-02" db="EMBL/GenBank/DDBJ databases">
        <authorList>
            <person name="Meier V. D."/>
        </authorList>
    </citation>
    <scope>NUCLEOTIDE SEQUENCE</scope>
    <source>
        <strain evidence="1">AVDCRST_MAG77</strain>
    </source>
</reference>
<proteinExistence type="predicted"/>
<dbReference type="AlphaFoldDB" id="A0A6J4HK95"/>
<sequence>MQFNLQRPLLADKKVREALCRAINRLDLVQFEDDMAEP</sequence>
<accession>A0A6J4HK95</accession>
<dbReference type="Gene3D" id="3.10.105.10">
    <property type="entry name" value="Dipeptide-binding Protein, Domain 3"/>
    <property type="match status" value="1"/>
</dbReference>
<evidence type="ECO:0000313" key="1">
    <source>
        <dbReference type="EMBL" id="CAA9227284.1"/>
    </source>
</evidence>
<organism evidence="1">
    <name type="scientific">uncultured Chloroflexota bacterium</name>
    <dbReference type="NCBI Taxonomy" id="166587"/>
    <lineage>
        <taxon>Bacteria</taxon>
        <taxon>Bacillati</taxon>
        <taxon>Chloroflexota</taxon>
        <taxon>environmental samples</taxon>
    </lineage>
</organism>
<protein>
    <submittedName>
        <fullName evidence="1">Uncharacterized protein</fullName>
    </submittedName>
</protein>